<dbReference type="GO" id="GO:0004386">
    <property type="term" value="F:helicase activity"/>
    <property type="evidence" value="ECO:0007669"/>
    <property type="project" value="UniProtKB-KW"/>
</dbReference>
<keyword evidence="4" id="KW-0347">Helicase</keyword>
<keyword evidence="6" id="KW-0539">Nucleus</keyword>
<reference evidence="10 11" key="2">
    <citation type="journal article" date="2017" name="Front. Plant Sci.">
        <title>Gene Classification and Mining of Molecular Markers Useful in Red Clover (Trifolium pratense) Breeding.</title>
        <authorList>
            <person name="Istvanek J."/>
            <person name="Dluhosova J."/>
            <person name="Dluhos P."/>
            <person name="Patkova L."/>
            <person name="Nedelnik J."/>
            <person name="Repkova J."/>
        </authorList>
    </citation>
    <scope>NUCLEOTIDE SEQUENCE [LARGE SCALE GENOMIC DNA]</scope>
    <source>
        <strain evidence="11">cv. Tatra</strain>
        <tissue evidence="10">Young leaves</tissue>
    </source>
</reference>
<gene>
    <name evidence="10" type="ORF">L195_g009512</name>
</gene>
<dbReference type="EMBL" id="ASHM01005624">
    <property type="protein sequence ID" value="PNY12869.1"/>
    <property type="molecule type" value="Genomic_DNA"/>
</dbReference>
<dbReference type="SUPFAM" id="SSF52540">
    <property type="entry name" value="P-loop containing nucleoside triphosphate hydrolases"/>
    <property type="match status" value="1"/>
</dbReference>
<feature type="domain" description="HSA" evidence="9">
    <location>
        <begin position="566"/>
        <end position="640"/>
    </location>
</feature>
<accession>A0A2K3PC60</accession>
<sequence>WDKQVNQKDGKKGVTKRKRGDSTSPVEMHVDSSSLVDPRNTGVTTRKGKMTKAEPSDGIPAKSGEMTNYNAVPNNSQMEVSSAHIAPGKLQGGSLPFTHVIRGAYARVHGGMAGPANVPVMNEPDNFMIGRQNSGSEMTMLRQGVPPRDTGKSPVPATSSATPFKENQLKQLRAQCLVFLAFRNGLPPKKLHLEVAFGTFFSREDGSNKDLNDPKGKSQSFNEPGNAPGVIMPFGNSSNLRQTDKTPPGASSAGKFLEAESLSKGTEGPRMLEDKGNLHSDIQTPSEDRKHLAAKRDVERRIQERVSGQSSSATPYLQKDSSSHLDDSDNGNLTSGRANQPSVVGLNNWTGFTSEASKGPPQISTIQHELPIERRENIPSQFQNVSNSLGSWNHNSVNHLTSYSLKEHWKPVPVIDSNPHGVTMMKEGNALGKNVSGDQGGNERSVSADLPSSKKFTMSERWIMDQQKKRRLVEQNYAQKQQKAREKMTTCFYKLKENVSSCEDISAKTKSVIELKKLQLFDLQRRLRSDFLNDFFKPITTEVEHLKLIKKSRHGRRNKQLERYELKMKEERQKRIRERQKEFFSEIEVHKEKLDDIFKTKRERGKGFNKYVKEFHKRKERIHREKIDRIQREKINLLKINDVEGYLRMVQDAKSDRVKQLLKATEKYLQKLGSKLQEAKAAAGRLGHDVDDAGCTSFLENSETTLHYMESNEKYYKMAHSVKESIAEQPSILHGGKLREYQMNGLRWLVSLYNNHLNGILADEMGLGKTVQVISLICYLMETKNDRGPFLVVVPSSVLPGWESEINFWAPSIHKIVYAGPPEERRRLFKERIVHQKFNVLLTTYEYLMNKHDRPKLSKVHWHYIIIDEGHRIKNASCKLNADLKHYQSSHRLLLTGTPLQNNLEELWALLNFLLPNIFNSSEDFSQWFNKPFESTGDNSPDEALLSEEENLLIINRLHQVLRPFVLRRLKHKEL</sequence>
<name>A0A2K3PC60_TRIPR</name>
<evidence type="ECO:0000256" key="7">
    <source>
        <dbReference type="SAM" id="MobiDB-lite"/>
    </source>
</evidence>
<evidence type="ECO:0000313" key="11">
    <source>
        <dbReference type="Proteomes" id="UP000236291"/>
    </source>
</evidence>
<comment type="subcellular location">
    <subcellularLocation>
        <location evidence="1">Nucleus</location>
    </subcellularLocation>
</comment>
<feature type="compositionally biased region" description="Basic and acidic residues" evidence="7">
    <location>
        <begin position="203"/>
        <end position="216"/>
    </location>
</feature>
<dbReference type="GO" id="GO:0016787">
    <property type="term" value="F:hydrolase activity"/>
    <property type="evidence" value="ECO:0007669"/>
    <property type="project" value="UniProtKB-KW"/>
</dbReference>
<evidence type="ECO:0000256" key="2">
    <source>
        <dbReference type="ARBA" id="ARBA00022741"/>
    </source>
</evidence>
<dbReference type="CDD" id="cd17996">
    <property type="entry name" value="DEXHc_SMARCA2_SMARCA4"/>
    <property type="match status" value="1"/>
</dbReference>
<keyword evidence="5" id="KW-0067">ATP-binding</keyword>
<organism evidence="10 11">
    <name type="scientific">Trifolium pratense</name>
    <name type="common">Red clover</name>
    <dbReference type="NCBI Taxonomy" id="57577"/>
    <lineage>
        <taxon>Eukaryota</taxon>
        <taxon>Viridiplantae</taxon>
        <taxon>Streptophyta</taxon>
        <taxon>Embryophyta</taxon>
        <taxon>Tracheophyta</taxon>
        <taxon>Spermatophyta</taxon>
        <taxon>Magnoliopsida</taxon>
        <taxon>eudicotyledons</taxon>
        <taxon>Gunneridae</taxon>
        <taxon>Pentapetalae</taxon>
        <taxon>rosids</taxon>
        <taxon>fabids</taxon>
        <taxon>Fabales</taxon>
        <taxon>Fabaceae</taxon>
        <taxon>Papilionoideae</taxon>
        <taxon>50 kb inversion clade</taxon>
        <taxon>NPAAA clade</taxon>
        <taxon>Hologalegina</taxon>
        <taxon>IRL clade</taxon>
        <taxon>Trifolieae</taxon>
        <taxon>Trifolium</taxon>
    </lineage>
</organism>
<feature type="compositionally biased region" description="Basic and acidic residues" evidence="7">
    <location>
        <begin position="1"/>
        <end position="12"/>
    </location>
</feature>
<dbReference type="STRING" id="57577.A0A2K3PC60"/>
<reference evidence="10 11" key="1">
    <citation type="journal article" date="2014" name="Am. J. Bot.">
        <title>Genome assembly and annotation for red clover (Trifolium pratense; Fabaceae).</title>
        <authorList>
            <person name="Istvanek J."/>
            <person name="Jaros M."/>
            <person name="Krenek A."/>
            <person name="Repkova J."/>
        </authorList>
    </citation>
    <scope>NUCLEOTIDE SEQUENCE [LARGE SCALE GENOMIC DNA]</scope>
    <source>
        <strain evidence="11">cv. Tatra</strain>
        <tissue evidence="10">Young leaves</tissue>
    </source>
</reference>
<feature type="compositionally biased region" description="Polar residues" evidence="7">
    <location>
        <begin position="306"/>
        <end position="315"/>
    </location>
</feature>
<dbReference type="PROSITE" id="PS51192">
    <property type="entry name" value="HELICASE_ATP_BIND_1"/>
    <property type="match status" value="1"/>
</dbReference>
<evidence type="ECO:0000256" key="1">
    <source>
        <dbReference type="ARBA" id="ARBA00004123"/>
    </source>
</evidence>
<protein>
    <submittedName>
        <fullName evidence="10">Chromatin structure-remodeling complex protein SYD</fullName>
    </submittedName>
</protein>
<feature type="region of interest" description="Disordered" evidence="7">
    <location>
        <begin position="1"/>
        <end position="65"/>
    </location>
</feature>
<feature type="compositionally biased region" description="Basic and acidic residues" evidence="7">
    <location>
        <begin position="286"/>
        <end position="304"/>
    </location>
</feature>
<evidence type="ECO:0000259" key="9">
    <source>
        <dbReference type="PROSITE" id="PS51204"/>
    </source>
</evidence>
<feature type="non-terminal residue" evidence="10">
    <location>
        <position position="1"/>
    </location>
</feature>
<evidence type="ECO:0000256" key="5">
    <source>
        <dbReference type="ARBA" id="ARBA00022840"/>
    </source>
</evidence>
<evidence type="ECO:0000313" key="10">
    <source>
        <dbReference type="EMBL" id="PNY12869.1"/>
    </source>
</evidence>
<evidence type="ECO:0000259" key="8">
    <source>
        <dbReference type="PROSITE" id="PS51192"/>
    </source>
</evidence>
<dbReference type="InterPro" id="IPR014001">
    <property type="entry name" value="Helicase_ATP-bd"/>
</dbReference>
<dbReference type="GO" id="GO:0005634">
    <property type="term" value="C:nucleus"/>
    <property type="evidence" value="ECO:0007669"/>
    <property type="project" value="UniProtKB-SubCell"/>
</dbReference>
<dbReference type="InterPro" id="IPR027417">
    <property type="entry name" value="P-loop_NTPase"/>
</dbReference>
<dbReference type="Proteomes" id="UP000236291">
    <property type="component" value="Unassembled WGS sequence"/>
</dbReference>
<dbReference type="InterPro" id="IPR038718">
    <property type="entry name" value="SNF2-like_sf"/>
</dbReference>
<proteinExistence type="predicted"/>
<dbReference type="ExpressionAtlas" id="A0A2K3PC60">
    <property type="expression patterns" value="baseline"/>
</dbReference>
<evidence type="ECO:0000256" key="4">
    <source>
        <dbReference type="ARBA" id="ARBA00022806"/>
    </source>
</evidence>
<feature type="region of interest" description="Disordered" evidence="7">
    <location>
        <begin position="203"/>
        <end position="362"/>
    </location>
</feature>
<dbReference type="PROSITE" id="PS51204">
    <property type="entry name" value="HSA"/>
    <property type="match status" value="1"/>
</dbReference>
<dbReference type="InterPro" id="IPR014012">
    <property type="entry name" value="HSA_dom"/>
</dbReference>
<comment type="caution">
    <text evidence="10">The sequence shown here is derived from an EMBL/GenBank/DDBJ whole genome shotgun (WGS) entry which is preliminary data.</text>
</comment>
<keyword evidence="2" id="KW-0547">Nucleotide-binding</keyword>
<dbReference type="Gene3D" id="3.40.50.10810">
    <property type="entry name" value="Tandem AAA-ATPase domain"/>
    <property type="match status" value="1"/>
</dbReference>
<evidence type="ECO:0000256" key="3">
    <source>
        <dbReference type="ARBA" id="ARBA00022801"/>
    </source>
</evidence>
<dbReference type="Pfam" id="PF00176">
    <property type="entry name" value="SNF2-rel_dom"/>
    <property type="match status" value="1"/>
</dbReference>
<dbReference type="InterPro" id="IPR000330">
    <property type="entry name" value="SNF2_N"/>
</dbReference>
<dbReference type="PANTHER" id="PTHR10799">
    <property type="entry name" value="SNF2/RAD54 HELICASE FAMILY"/>
    <property type="match status" value="1"/>
</dbReference>
<evidence type="ECO:0000256" key="6">
    <source>
        <dbReference type="ARBA" id="ARBA00023242"/>
    </source>
</evidence>
<dbReference type="GO" id="GO:0005524">
    <property type="term" value="F:ATP binding"/>
    <property type="evidence" value="ECO:0007669"/>
    <property type="project" value="UniProtKB-KW"/>
</dbReference>
<keyword evidence="3" id="KW-0378">Hydrolase</keyword>
<feature type="compositionally biased region" description="Polar residues" evidence="7">
    <location>
        <begin position="330"/>
        <end position="362"/>
    </location>
</feature>
<feature type="domain" description="Helicase ATP-binding" evidence="8">
    <location>
        <begin position="750"/>
        <end position="917"/>
    </location>
</feature>
<dbReference type="FunFam" id="3.40.50.10810:FF:000016">
    <property type="entry name" value="Chromatin structure-remodeling complex protein SYD"/>
    <property type="match status" value="1"/>
</dbReference>
<dbReference type="SMART" id="SM00487">
    <property type="entry name" value="DEXDc"/>
    <property type="match status" value="1"/>
</dbReference>
<dbReference type="AlphaFoldDB" id="A0A2K3PC60"/>